<feature type="transmembrane region" description="Helical" evidence="13">
    <location>
        <begin position="201"/>
        <end position="221"/>
    </location>
</feature>
<evidence type="ECO:0000256" key="11">
    <source>
        <dbReference type="ARBA" id="ARBA00023303"/>
    </source>
</evidence>
<dbReference type="Pfam" id="PF00520">
    <property type="entry name" value="Ion_trans"/>
    <property type="match status" value="1"/>
</dbReference>
<evidence type="ECO:0000313" key="16">
    <source>
        <dbReference type="Proteomes" id="UP001162131"/>
    </source>
</evidence>
<dbReference type="GO" id="GO:0034702">
    <property type="term" value="C:monoatomic ion channel complex"/>
    <property type="evidence" value="ECO:0007669"/>
    <property type="project" value="UniProtKB-KW"/>
</dbReference>
<keyword evidence="7" id="KW-0630">Potassium</keyword>
<dbReference type="GO" id="GO:0005249">
    <property type="term" value="F:voltage-gated potassium channel activity"/>
    <property type="evidence" value="ECO:0007669"/>
    <property type="project" value="InterPro"/>
</dbReference>
<feature type="transmembrane region" description="Helical" evidence="13">
    <location>
        <begin position="129"/>
        <end position="150"/>
    </location>
</feature>
<keyword evidence="16" id="KW-1185">Reference proteome</keyword>
<dbReference type="InterPro" id="IPR003938">
    <property type="entry name" value="K_chnl_volt-dep_EAG/ELK/ERG"/>
</dbReference>
<dbReference type="SUPFAM" id="SSF51206">
    <property type="entry name" value="cAMP-binding domain-like"/>
    <property type="match status" value="1"/>
</dbReference>
<comment type="subcellular location">
    <subcellularLocation>
        <location evidence="1">Membrane</location>
        <topology evidence="1">Multi-pass membrane protein</topology>
    </subcellularLocation>
</comment>
<evidence type="ECO:0000256" key="4">
    <source>
        <dbReference type="ARBA" id="ARBA00022692"/>
    </source>
</evidence>
<feature type="transmembrane region" description="Helical" evidence="13">
    <location>
        <begin position="307"/>
        <end position="325"/>
    </location>
</feature>
<feature type="domain" description="Cyclic nucleotide-binding" evidence="14">
    <location>
        <begin position="450"/>
        <end position="551"/>
    </location>
</feature>
<evidence type="ECO:0000256" key="3">
    <source>
        <dbReference type="ARBA" id="ARBA00022538"/>
    </source>
</evidence>
<evidence type="ECO:0000256" key="13">
    <source>
        <dbReference type="SAM" id="Phobius"/>
    </source>
</evidence>
<evidence type="ECO:0000256" key="10">
    <source>
        <dbReference type="ARBA" id="ARBA00023136"/>
    </source>
</evidence>
<keyword evidence="12" id="KW-0175">Coiled coil</keyword>
<feature type="transmembrane region" description="Helical" evidence="13">
    <location>
        <begin position="267"/>
        <end position="286"/>
    </location>
</feature>
<gene>
    <name evidence="15" type="ORF">BSTOLATCC_MIC29724</name>
</gene>
<dbReference type="GO" id="GO:0042391">
    <property type="term" value="P:regulation of membrane potential"/>
    <property type="evidence" value="ECO:0007669"/>
    <property type="project" value="TreeGrafter"/>
</dbReference>
<dbReference type="PANTHER" id="PTHR10217">
    <property type="entry name" value="VOLTAGE AND LIGAND GATED POTASSIUM CHANNEL"/>
    <property type="match status" value="1"/>
</dbReference>
<proteinExistence type="predicted"/>
<evidence type="ECO:0000256" key="2">
    <source>
        <dbReference type="ARBA" id="ARBA00022448"/>
    </source>
</evidence>
<dbReference type="Proteomes" id="UP001162131">
    <property type="component" value="Unassembled WGS sequence"/>
</dbReference>
<dbReference type="InterPro" id="IPR005821">
    <property type="entry name" value="Ion_trans_dom"/>
</dbReference>
<dbReference type="GO" id="GO:0005886">
    <property type="term" value="C:plasma membrane"/>
    <property type="evidence" value="ECO:0007669"/>
    <property type="project" value="TreeGrafter"/>
</dbReference>
<dbReference type="InterPro" id="IPR050818">
    <property type="entry name" value="KCNH_animal-type"/>
</dbReference>
<feature type="transmembrane region" description="Helical" evidence="13">
    <location>
        <begin position="337"/>
        <end position="355"/>
    </location>
</feature>
<dbReference type="PANTHER" id="PTHR10217:SF435">
    <property type="entry name" value="POTASSIUM VOLTAGE-GATED CHANNEL PROTEIN EAG"/>
    <property type="match status" value="1"/>
</dbReference>
<dbReference type="PRINTS" id="PR01463">
    <property type="entry name" value="EAGCHANLFMLY"/>
</dbReference>
<evidence type="ECO:0000256" key="7">
    <source>
        <dbReference type="ARBA" id="ARBA00022958"/>
    </source>
</evidence>
<dbReference type="Gene3D" id="2.60.120.10">
    <property type="entry name" value="Jelly Rolls"/>
    <property type="match status" value="1"/>
</dbReference>
<dbReference type="InterPro" id="IPR000595">
    <property type="entry name" value="cNMP-bd_dom"/>
</dbReference>
<name>A0AAU9J4K3_9CILI</name>
<keyword evidence="10 13" id="KW-0472">Membrane</keyword>
<evidence type="ECO:0000256" key="9">
    <source>
        <dbReference type="ARBA" id="ARBA00023065"/>
    </source>
</evidence>
<dbReference type="AlphaFoldDB" id="A0AAU9J4K3"/>
<evidence type="ECO:0000256" key="8">
    <source>
        <dbReference type="ARBA" id="ARBA00022989"/>
    </source>
</evidence>
<sequence>MEFNNIFSFKIIKNSIHFNMEESDALSDSSFQEADTNLSKNQNFWNFCCKKSQIDNSEEARIERACERWRKVIRFRGIVSSINIVKQQTKDAENDYYHGSTSEVKDSGKIKKKSWIIYSGSKRKKVFDFLLSFVYLYFCFEGPYRVFFYSDDDNENPIDYDLALDAIVFVDIILRFFTAYKSGAVVVDDHKRIAKKYIKGLFLIDILSTIPFYLATHWLMWLKLGRIFRIGSITTWIEKSTARTENDNGWLTLNFALRTQVTRILKFLLYLSCICHYIACIWYFIAKSESDDLTKTWIKENGLNRNQLYETSLYFTLVVFSTTGYGDYYPRTYAETVFMMIVQILGILMYAYFIGNVSSLIASLKSNEDSIHQKEHQLDKWLFLLGKNKNQKNISPDMQNTVRKYFSFIWKYDNSAIVRDSEFMMRLPYKLRKALIKHLFTGDVKRYEAFFYGCPEEFCYHMALNMYPRRYESMEEIIYANTAVSEVYFIHSGTILLGTLHGVQLFLKLSPRSYFGDEYIIFKSKPRMSYLADMNGCELLCVSKDIFEKFLKKYPQAFTVLSRRAYKRGLYFNAIMSAETKKRDSFVIQSESDQDNGDIFQKMKRSGTSVLTNFDENFDSLNDEEMQGMRDALNDIELLENGPKNKVIEKMEDSIQQLKDLKIEMDELNESLKLLEDDYEAKIEALSGS</sequence>
<evidence type="ECO:0000259" key="14">
    <source>
        <dbReference type="PROSITE" id="PS50042"/>
    </source>
</evidence>
<organism evidence="15 16">
    <name type="scientific">Blepharisma stoltei</name>
    <dbReference type="NCBI Taxonomy" id="1481888"/>
    <lineage>
        <taxon>Eukaryota</taxon>
        <taxon>Sar</taxon>
        <taxon>Alveolata</taxon>
        <taxon>Ciliophora</taxon>
        <taxon>Postciliodesmatophora</taxon>
        <taxon>Heterotrichea</taxon>
        <taxon>Heterotrichida</taxon>
        <taxon>Blepharismidae</taxon>
        <taxon>Blepharisma</taxon>
    </lineage>
</organism>
<keyword evidence="4 13" id="KW-0812">Transmembrane</keyword>
<keyword evidence="11" id="KW-0407">Ion channel</keyword>
<keyword evidence="6" id="KW-0851">Voltage-gated channel</keyword>
<accession>A0AAU9J4K3</accession>
<keyword evidence="3" id="KW-0633">Potassium transport</keyword>
<feature type="transmembrane region" description="Helical" evidence="13">
    <location>
        <begin position="162"/>
        <end position="180"/>
    </location>
</feature>
<keyword evidence="5" id="KW-0631">Potassium channel</keyword>
<dbReference type="SUPFAM" id="SSF81324">
    <property type="entry name" value="Voltage-gated potassium channels"/>
    <property type="match status" value="1"/>
</dbReference>
<dbReference type="SMART" id="SM00100">
    <property type="entry name" value="cNMP"/>
    <property type="match status" value="1"/>
</dbReference>
<dbReference type="InterPro" id="IPR018490">
    <property type="entry name" value="cNMP-bd_dom_sf"/>
</dbReference>
<evidence type="ECO:0000256" key="5">
    <source>
        <dbReference type="ARBA" id="ARBA00022826"/>
    </source>
</evidence>
<keyword evidence="9" id="KW-0406">Ion transport</keyword>
<dbReference type="Gene3D" id="1.10.287.70">
    <property type="match status" value="1"/>
</dbReference>
<dbReference type="EMBL" id="CAJZBQ010000029">
    <property type="protein sequence ID" value="CAG9321815.1"/>
    <property type="molecule type" value="Genomic_DNA"/>
</dbReference>
<evidence type="ECO:0000256" key="6">
    <source>
        <dbReference type="ARBA" id="ARBA00022882"/>
    </source>
</evidence>
<feature type="coiled-coil region" evidence="12">
    <location>
        <begin position="644"/>
        <end position="685"/>
    </location>
</feature>
<protein>
    <recommendedName>
        <fullName evidence="14">Cyclic nucleotide-binding domain-containing protein</fullName>
    </recommendedName>
</protein>
<evidence type="ECO:0000256" key="1">
    <source>
        <dbReference type="ARBA" id="ARBA00004141"/>
    </source>
</evidence>
<evidence type="ECO:0000313" key="15">
    <source>
        <dbReference type="EMBL" id="CAG9321815.1"/>
    </source>
</evidence>
<dbReference type="CDD" id="cd00038">
    <property type="entry name" value="CAP_ED"/>
    <property type="match status" value="1"/>
</dbReference>
<keyword evidence="8 13" id="KW-1133">Transmembrane helix</keyword>
<dbReference type="InterPro" id="IPR014710">
    <property type="entry name" value="RmlC-like_jellyroll"/>
</dbReference>
<reference evidence="15" key="1">
    <citation type="submission" date="2021-09" db="EMBL/GenBank/DDBJ databases">
        <authorList>
            <consortium name="AG Swart"/>
            <person name="Singh M."/>
            <person name="Singh A."/>
            <person name="Seah K."/>
            <person name="Emmerich C."/>
        </authorList>
    </citation>
    <scope>NUCLEOTIDE SEQUENCE</scope>
    <source>
        <strain evidence="15">ATCC30299</strain>
    </source>
</reference>
<comment type="caution">
    <text evidence="15">The sequence shown here is derived from an EMBL/GenBank/DDBJ whole genome shotgun (WGS) entry which is preliminary data.</text>
</comment>
<dbReference type="PROSITE" id="PS50042">
    <property type="entry name" value="CNMP_BINDING_3"/>
    <property type="match status" value="1"/>
</dbReference>
<keyword evidence="2" id="KW-0813">Transport</keyword>
<evidence type="ECO:0000256" key="12">
    <source>
        <dbReference type="SAM" id="Coils"/>
    </source>
</evidence>